<dbReference type="InterPro" id="IPR029069">
    <property type="entry name" value="HotDog_dom_sf"/>
</dbReference>
<dbReference type="SUPFAM" id="SSF54637">
    <property type="entry name" value="Thioesterase/thiol ester dehydrase-isomerase"/>
    <property type="match status" value="1"/>
</dbReference>
<proteinExistence type="predicted"/>
<dbReference type="Pfam" id="PF13279">
    <property type="entry name" value="4HBT_2"/>
    <property type="match status" value="1"/>
</dbReference>
<evidence type="ECO:0000313" key="1">
    <source>
        <dbReference type="EMBL" id="KAK3236786.1"/>
    </source>
</evidence>
<protein>
    <submittedName>
        <fullName evidence="1">Uncharacterized protein</fullName>
    </submittedName>
</protein>
<name>A0AAE0BHM0_9CHLO</name>
<organism evidence="1 2">
    <name type="scientific">Cymbomonas tetramitiformis</name>
    <dbReference type="NCBI Taxonomy" id="36881"/>
    <lineage>
        <taxon>Eukaryota</taxon>
        <taxon>Viridiplantae</taxon>
        <taxon>Chlorophyta</taxon>
        <taxon>Pyramimonadophyceae</taxon>
        <taxon>Pyramimonadales</taxon>
        <taxon>Pyramimonadaceae</taxon>
        <taxon>Cymbomonas</taxon>
    </lineage>
</organism>
<dbReference type="CDD" id="cd00586">
    <property type="entry name" value="4HBT"/>
    <property type="match status" value="1"/>
</dbReference>
<gene>
    <name evidence="1" type="ORF">CYMTET_53092</name>
</gene>
<reference evidence="1 2" key="1">
    <citation type="journal article" date="2015" name="Genome Biol. Evol.">
        <title>Comparative Genomics of a Bacterivorous Green Alga Reveals Evolutionary Causalities and Consequences of Phago-Mixotrophic Mode of Nutrition.</title>
        <authorList>
            <person name="Burns J.A."/>
            <person name="Paasch A."/>
            <person name="Narechania A."/>
            <person name="Kim E."/>
        </authorList>
    </citation>
    <scope>NUCLEOTIDE SEQUENCE [LARGE SCALE GENOMIC DNA]</scope>
    <source>
        <strain evidence="1 2">PLY_AMNH</strain>
    </source>
</reference>
<dbReference type="Proteomes" id="UP001190700">
    <property type="component" value="Unassembled WGS sequence"/>
</dbReference>
<evidence type="ECO:0000313" key="2">
    <source>
        <dbReference type="Proteomes" id="UP001190700"/>
    </source>
</evidence>
<keyword evidence="2" id="KW-1185">Reference proteome</keyword>
<comment type="caution">
    <text evidence="1">The sequence shown here is derived from an EMBL/GenBank/DDBJ whole genome shotgun (WGS) entry which is preliminary data.</text>
</comment>
<dbReference type="EMBL" id="LGRX02034845">
    <property type="protein sequence ID" value="KAK3236786.1"/>
    <property type="molecule type" value="Genomic_DNA"/>
</dbReference>
<dbReference type="Gene3D" id="3.10.129.10">
    <property type="entry name" value="Hotdog Thioesterase"/>
    <property type="match status" value="1"/>
</dbReference>
<dbReference type="AlphaFoldDB" id="A0AAE0BHM0"/>
<sequence length="306" mass="33848">MDSLDGQLTKEFREELKKNQDTLPWYFKPKCTDLLQPVDRHVAQMLKLLIAGNEGETIRSKSTVLACVQNALPVEETEYSFEIPGVYIEDTDSYQVVYYANYFKFCTRAIQDALGQALIASLLRNKGLALHILTIDSGKYAAAAVLGDALTVQSRVLSVTETSITWQQDIVSTSTQRLFVSAQVATSFLDDQGRAAANTECFMEDAALPRPTKEARDPEHPCPKAKPGTPSVRTRCTVYADEVSPSGVLSEHAVLRYFERNRTDLIGGASGLNELQQMGIIVVVARFNNFNFSTVLFIHHCAVTSA</sequence>
<accession>A0AAE0BHM0</accession>